<organism evidence="1 2">
    <name type="scientific">Burkholderia singularis</name>
    <dbReference type="NCBI Taxonomy" id="1503053"/>
    <lineage>
        <taxon>Bacteria</taxon>
        <taxon>Pseudomonadati</taxon>
        <taxon>Pseudomonadota</taxon>
        <taxon>Betaproteobacteria</taxon>
        <taxon>Burkholderiales</taxon>
        <taxon>Burkholderiaceae</taxon>
        <taxon>Burkholderia</taxon>
        <taxon>pseudomallei group</taxon>
    </lineage>
</organism>
<sequence length="80" mass="8474">MAEPPAFRSLARSGMNELRRDASPTLFDALLRASLCGFHSCIAAFLHAARFASLHEPVRPSIDAAVECPGDAPDHAAVTA</sequence>
<dbReference type="RefSeq" id="WP_059518876.1">
    <property type="nucleotide sequence ID" value="NZ_LOWA01000037.1"/>
</dbReference>
<name>A0A103DZU7_9BURK</name>
<comment type="caution">
    <text evidence="1">The sequence shown here is derived from an EMBL/GenBank/DDBJ whole genome shotgun (WGS) entry which is preliminary data.</text>
</comment>
<protein>
    <submittedName>
        <fullName evidence="1">Uncharacterized protein</fullName>
    </submittedName>
</protein>
<reference evidence="1 2" key="1">
    <citation type="submission" date="2015-11" db="EMBL/GenBank/DDBJ databases">
        <title>Expanding the genomic diversity of Burkholderia species for the development of highly accurate diagnostics.</title>
        <authorList>
            <person name="Sahl J."/>
            <person name="Keim P."/>
            <person name="Wagner D."/>
        </authorList>
    </citation>
    <scope>NUCLEOTIDE SEQUENCE [LARGE SCALE GENOMIC DNA]</scope>
    <source>
        <strain evidence="1 2">TSV85</strain>
    </source>
</reference>
<dbReference type="AlphaFoldDB" id="A0A103DZU7"/>
<dbReference type="EMBL" id="LOWA01000037">
    <property type="protein sequence ID" value="KVE25784.1"/>
    <property type="molecule type" value="Genomic_DNA"/>
</dbReference>
<keyword evidence="2" id="KW-1185">Reference proteome</keyword>
<evidence type="ECO:0000313" key="2">
    <source>
        <dbReference type="Proteomes" id="UP000062788"/>
    </source>
</evidence>
<accession>A0A103DZU7</accession>
<proteinExistence type="predicted"/>
<dbReference type="Proteomes" id="UP000062788">
    <property type="component" value="Unassembled WGS sequence"/>
</dbReference>
<gene>
    <name evidence="1" type="ORF">WS67_18005</name>
</gene>
<evidence type="ECO:0000313" key="1">
    <source>
        <dbReference type="EMBL" id="KVE25784.1"/>
    </source>
</evidence>